<accession>A0A9E7MHY7</accession>
<organism evidence="1 2">
    <name type="scientific">Enterococcus phage Sw5</name>
    <dbReference type="NCBI Taxonomy" id="2950724"/>
    <lineage>
        <taxon>Viruses</taxon>
        <taxon>Duplodnaviria</taxon>
        <taxon>Heunggongvirae</taxon>
        <taxon>Uroviricota</taxon>
        <taxon>Caudoviricetes</taxon>
        <taxon>Herelleviridae</taxon>
        <taxon>Brockvirinae</taxon>
        <taxon>Kochikohdavirus</taxon>
        <taxon>Kochikohdavirus Sw5</taxon>
    </lineage>
</organism>
<name>A0A9E7MHY7_9CAUD</name>
<gene>
    <name evidence="1" type="ORF">Sw5_206</name>
</gene>
<dbReference type="Proteomes" id="UP001056249">
    <property type="component" value="Segment"/>
</dbReference>
<keyword evidence="2" id="KW-1185">Reference proteome</keyword>
<dbReference type="EMBL" id="ON286976">
    <property type="protein sequence ID" value="USL84258.1"/>
    <property type="molecule type" value="Genomic_DNA"/>
</dbReference>
<proteinExistence type="predicted"/>
<sequence length="77" mass="8775">MSKELVSCGVCNEVFSEMDEVVRLTDDSMYHKDCVTLYSTGYCAFLDDEYLGDTENGDGEPACFFLKEGEYIEEEEE</sequence>
<evidence type="ECO:0000313" key="2">
    <source>
        <dbReference type="Proteomes" id="UP001056249"/>
    </source>
</evidence>
<protein>
    <submittedName>
        <fullName evidence="1">Uncharacterized protein</fullName>
    </submittedName>
</protein>
<reference evidence="1 2" key="1">
    <citation type="submission" date="2022-04" db="EMBL/GenBank/DDBJ databases">
        <authorList>
            <person name="Buttimer C.T.H."/>
        </authorList>
    </citation>
    <scope>NUCLEOTIDE SEQUENCE [LARGE SCALE GENOMIC DNA]</scope>
</reference>
<evidence type="ECO:0000313" key="1">
    <source>
        <dbReference type="EMBL" id="USL84258.1"/>
    </source>
</evidence>